<comment type="similarity">
    <text evidence="1">Belongs to the CWF19 family.</text>
</comment>
<dbReference type="PANTHER" id="PTHR12072">
    <property type="entry name" value="CWF19, CELL CYCLE CONTROL PROTEIN"/>
    <property type="match status" value="1"/>
</dbReference>
<reference evidence="5 6" key="1">
    <citation type="journal article" date="2024" name="Nat. Commun.">
        <title>Phylogenomics reveals the evolutionary origins of lichenization in chlorophyte algae.</title>
        <authorList>
            <person name="Puginier C."/>
            <person name="Libourel C."/>
            <person name="Otte J."/>
            <person name="Skaloud P."/>
            <person name="Haon M."/>
            <person name="Grisel S."/>
            <person name="Petersen M."/>
            <person name="Berrin J.G."/>
            <person name="Delaux P.M."/>
            <person name="Dal Grande F."/>
            <person name="Keller J."/>
        </authorList>
    </citation>
    <scope>NUCLEOTIDE SEQUENCE [LARGE SCALE GENOMIC DNA]</scope>
    <source>
        <strain evidence="5 6">SAG 2036</strain>
    </source>
</reference>
<dbReference type="Pfam" id="PF04677">
    <property type="entry name" value="CwfJ_C_1"/>
    <property type="match status" value="1"/>
</dbReference>
<evidence type="ECO:0000313" key="6">
    <source>
        <dbReference type="Proteomes" id="UP001465755"/>
    </source>
</evidence>
<feature type="domain" description="Cwf19-like protein C-terminal" evidence="3">
    <location>
        <begin position="562"/>
        <end position="659"/>
    </location>
</feature>
<sequence>MLSGIRFVDQTEATAELKKDTKARKQEKKAEKKARKQEAQRAEITPHQDAPSRPDAGSSRTPTASEGDATGAVAAQPSSEREHWMTQPRDNPLGLPAPDTTDVPPKAETEPQWGLSGPRQAEGEGGAPGLSGVGDAGASWRMKALRRAQAQAAERGEDVAAVVAERWGSMQQLKQGLNRASAAHPRAHMHLAKERRGEEGPIAAGHRARQSGEDKADYLEDVRSDRSKMQRPGRAASLSWRGKDGKERQKGNHSRLHDAGATGRSSDRSLNAQEPEERRESSQDGAAQPAQEQRASRQGIALPLIDSQGRAAPGAFGRERAGAGLQDRVGRKPHRLQRYGQEGQRERWFADDDAASSLTDVVLKQRHEGAEDIDANLADNIARSKRFRGTELDADAEYDVDGGLDMYESRMKKGHQAKAAKRERSAQVADAKRMTSALDRCQLCFSSAARRKHLTLAIGQSAYLALPSRGSLAEGHCLIVPSEHVASARQVDEAVWAELRNFKKALLQMAMSQGREIVFMETAKDVGGLRSHAVIEAVPLPAKAFAKAPLYFKKAVDDSSQEWSQHHAKRLIDTRSKGLRGSIPPNFAYFHVEFGMSAGYVHILDDEQTFDSSFGRNILIGLLDLPPEDMHRRGREQPPAVLQKRAAEFAAAFAPYDWTLQLE</sequence>
<dbReference type="InterPro" id="IPR040194">
    <property type="entry name" value="Cwf19-like"/>
</dbReference>
<dbReference type="AlphaFoldDB" id="A0AAW1P2Z3"/>
<evidence type="ECO:0008006" key="7">
    <source>
        <dbReference type="Google" id="ProtNLM"/>
    </source>
</evidence>
<evidence type="ECO:0000256" key="1">
    <source>
        <dbReference type="ARBA" id="ARBA00006795"/>
    </source>
</evidence>
<dbReference type="GO" id="GO:0000398">
    <property type="term" value="P:mRNA splicing, via spliceosome"/>
    <property type="evidence" value="ECO:0007669"/>
    <property type="project" value="TreeGrafter"/>
</dbReference>
<name>A0AAW1P2Z3_9CHLO</name>
<dbReference type="InterPro" id="IPR036265">
    <property type="entry name" value="HIT-like_sf"/>
</dbReference>
<dbReference type="PANTHER" id="PTHR12072:SF5">
    <property type="entry name" value="CWF19-LIKE PROTEIN 2"/>
    <property type="match status" value="1"/>
</dbReference>
<dbReference type="GO" id="GO:0071014">
    <property type="term" value="C:post-mRNA release spliceosomal complex"/>
    <property type="evidence" value="ECO:0007669"/>
    <property type="project" value="TreeGrafter"/>
</dbReference>
<protein>
    <recommendedName>
        <fullName evidence="7">CWF19-like protein 2</fullName>
    </recommendedName>
</protein>
<feature type="compositionally biased region" description="Basic and acidic residues" evidence="2">
    <location>
        <begin position="210"/>
        <end position="228"/>
    </location>
</feature>
<dbReference type="EMBL" id="JALJOQ010000069">
    <property type="protein sequence ID" value="KAK9802677.1"/>
    <property type="molecule type" value="Genomic_DNA"/>
</dbReference>
<comment type="caution">
    <text evidence="5">The sequence shown here is derived from an EMBL/GenBank/DDBJ whole genome shotgun (WGS) entry which is preliminary data.</text>
</comment>
<feature type="region of interest" description="Disordered" evidence="2">
    <location>
        <begin position="175"/>
        <end position="296"/>
    </location>
</feature>
<evidence type="ECO:0000259" key="3">
    <source>
        <dbReference type="Pfam" id="PF04676"/>
    </source>
</evidence>
<gene>
    <name evidence="5" type="ORF">WJX73_004828</name>
</gene>
<dbReference type="Gene3D" id="3.30.428.10">
    <property type="entry name" value="HIT-like"/>
    <property type="match status" value="1"/>
</dbReference>
<dbReference type="InterPro" id="IPR006768">
    <property type="entry name" value="Cwf19-like_C_dom-1"/>
</dbReference>
<keyword evidence="6" id="KW-1185">Reference proteome</keyword>
<evidence type="ECO:0000259" key="4">
    <source>
        <dbReference type="Pfam" id="PF04677"/>
    </source>
</evidence>
<feature type="compositionally biased region" description="Basic and acidic residues" evidence="2">
    <location>
        <begin position="241"/>
        <end position="258"/>
    </location>
</feature>
<proteinExistence type="inferred from homology"/>
<feature type="region of interest" description="Disordered" evidence="2">
    <location>
        <begin position="321"/>
        <end position="344"/>
    </location>
</feature>
<dbReference type="SUPFAM" id="SSF54197">
    <property type="entry name" value="HIT-like"/>
    <property type="match status" value="1"/>
</dbReference>
<evidence type="ECO:0000256" key="2">
    <source>
        <dbReference type="SAM" id="MobiDB-lite"/>
    </source>
</evidence>
<feature type="region of interest" description="Disordered" evidence="2">
    <location>
        <begin position="18"/>
        <end position="136"/>
    </location>
</feature>
<evidence type="ECO:0000313" key="5">
    <source>
        <dbReference type="EMBL" id="KAK9802677.1"/>
    </source>
</evidence>
<feature type="compositionally biased region" description="Gly residues" evidence="2">
    <location>
        <begin position="123"/>
        <end position="135"/>
    </location>
</feature>
<organism evidence="5 6">
    <name type="scientific">Symbiochloris irregularis</name>
    <dbReference type="NCBI Taxonomy" id="706552"/>
    <lineage>
        <taxon>Eukaryota</taxon>
        <taxon>Viridiplantae</taxon>
        <taxon>Chlorophyta</taxon>
        <taxon>core chlorophytes</taxon>
        <taxon>Trebouxiophyceae</taxon>
        <taxon>Trebouxiales</taxon>
        <taxon>Trebouxiaceae</taxon>
        <taxon>Symbiochloris</taxon>
    </lineage>
</organism>
<feature type="domain" description="Cwf19-like C-terminal" evidence="4">
    <location>
        <begin position="430"/>
        <end position="553"/>
    </location>
</feature>
<dbReference type="Proteomes" id="UP001465755">
    <property type="component" value="Unassembled WGS sequence"/>
</dbReference>
<feature type="compositionally biased region" description="Basic and acidic residues" evidence="2">
    <location>
        <begin position="18"/>
        <end position="52"/>
    </location>
</feature>
<accession>A0AAW1P2Z3</accession>
<dbReference type="InterPro" id="IPR006767">
    <property type="entry name" value="Cwf19-like_C_dom-2"/>
</dbReference>
<dbReference type="Pfam" id="PF04676">
    <property type="entry name" value="CwfJ_C_2"/>
    <property type="match status" value="1"/>
</dbReference>